<sequence>MRRHEQILLLQTLVQSFSFGDLNTFGFDGTANSVRQAQNRAKTKEYQAYTKPKPPGTKKYQSEDFLILFEWIDVNTTETCEAQIVKPKPTFRACTESFRVHLEAQQGFLEEIFNPALARNGDGKKNFSRNKRALYIEFKKDHPESPFTESAFRKQLNDSVARSDVPTSVIDVIDCHTFEN</sequence>
<name>A0ABQ9XIV4_9EUKA</name>
<evidence type="ECO:0000313" key="3">
    <source>
        <dbReference type="Proteomes" id="UP001281761"/>
    </source>
</evidence>
<dbReference type="EMBL" id="JARBJD010000105">
    <property type="protein sequence ID" value="KAK2952357.1"/>
    <property type="molecule type" value="Genomic_DNA"/>
</dbReference>
<proteinExistence type="predicted"/>
<evidence type="ECO:0000313" key="2">
    <source>
        <dbReference type="EMBL" id="KAK2952357.1"/>
    </source>
</evidence>
<keyword evidence="3" id="KW-1185">Reference proteome</keyword>
<dbReference type="Proteomes" id="UP001281761">
    <property type="component" value="Unassembled WGS sequence"/>
</dbReference>
<comment type="caution">
    <text evidence="2">The sequence shown here is derived from an EMBL/GenBank/DDBJ whole genome shotgun (WGS) entry which is preliminary data.</text>
</comment>
<accession>A0ABQ9XIV4</accession>
<protein>
    <submittedName>
        <fullName evidence="2">Uncharacterized protein</fullName>
    </submittedName>
</protein>
<organism evidence="2 3">
    <name type="scientific">Blattamonas nauphoetae</name>
    <dbReference type="NCBI Taxonomy" id="2049346"/>
    <lineage>
        <taxon>Eukaryota</taxon>
        <taxon>Metamonada</taxon>
        <taxon>Preaxostyla</taxon>
        <taxon>Oxymonadida</taxon>
        <taxon>Blattamonas</taxon>
    </lineage>
</organism>
<gene>
    <name evidence="2" type="ORF">BLNAU_12767</name>
</gene>
<evidence type="ECO:0000256" key="1">
    <source>
        <dbReference type="SAM" id="MobiDB-lite"/>
    </source>
</evidence>
<reference evidence="2 3" key="1">
    <citation type="journal article" date="2022" name="bioRxiv">
        <title>Genomics of Preaxostyla Flagellates Illuminates Evolutionary Transitions and the Path Towards Mitochondrial Loss.</title>
        <authorList>
            <person name="Novak L.V.F."/>
            <person name="Treitli S.C."/>
            <person name="Pyrih J."/>
            <person name="Halakuc P."/>
            <person name="Pipaliya S.V."/>
            <person name="Vacek V."/>
            <person name="Brzon O."/>
            <person name="Soukal P."/>
            <person name="Eme L."/>
            <person name="Dacks J.B."/>
            <person name="Karnkowska A."/>
            <person name="Elias M."/>
            <person name="Hampl V."/>
        </authorList>
    </citation>
    <scope>NUCLEOTIDE SEQUENCE [LARGE SCALE GENOMIC DNA]</scope>
    <source>
        <strain evidence="2">NAU3</strain>
        <tissue evidence="2">Gut</tissue>
    </source>
</reference>
<feature type="region of interest" description="Disordered" evidence="1">
    <location>
        <begin position="36"/>
        <end position="57"/>
    </location>
</feature>